<dbReference type="Gene3D" id="1.20.1250.20">
    <property type="entry name" value="MFS general substrate transporter like domains"/>
    <property type="match status" value="2"/>
</dbReference>
<feature type="transmembrane region" description="Helical" evidence="8">
    <location>
        <begin position="191"/>
        <end position="209"/>
    </location>
</feature>
<evidence type="ECO:0000256" key="3">
    <source>
        <dbReference type="ARBA" id="ARBA00022475"/>
    </source>
</evidence>
<feature type="transmembrane region" description="Helical" evidence="8">
    <location>
        <begin position="336"/>
        <end position="358"/>
    </location>
</feature>
<evidence type="ECO:0000313" key="10">
    <source>
        <dbReference type="EMBL" id="MDZ5662162.1"/>
    </source>
</evidence>
<dbReference type="InterPro" id="IPR036259">
    <property type="entry name" value="MFS_trans_sf"/>
</dbReference>
<keyword evidence="11" id="KW-1185">Reference proteome</keyword>
<evidence type="ECO:0000256" key="6">
    <source>
        <dbReference type="ARBA" id="ARBA00022989"/>
    </source>
</evidence>
<keyword evidence="4 8" id="KW-0812">Transmembrane</keyword>
<sequence length="446" mass="45320">MTDVAGPVEDGSPGASRRALRAACIGNTVEWYDFAVFGSLAIVITPVFFPAEDSTSVLLAAFAVYATAFLMRPVGAVLFGRIGDLRGRRVVFSAVLLLMTGATVAVGLLPGYARIGVLASVLVVVLRALQGLAAGGEAGLASVFITEHAAPGRRGATAAWQIATQGLGLALGFGLAAVLIEVLPTADHPGWWRLAFVLALPLGIVGFLLRRSTLESPHFVALARRGATSSSPVTSLWREHRDGIVAGFALAGTGALALNTMFVFVPNHVVATTGRSLSTALMTGSFGLVTAAGAALALGRLSDRTGRRPVVLTCLAALAVMAVPMAWLAARGGLLALLAVQVLAGIAIGGALSVAMVAEMFPTEVRVTGLAVASGLSSALLGGTAPLVNQSVVAATGFELFPGVYVACAAVAALLVLRTWPETAFAPLRTATVGRASPVAGEAPPS</sequence>
<dbReference type="Proteomes" id="UP001291999">
    <property type="component" value="Unassembled WGS sequence"/>
</dbReference>
<evidence type="ECO:0000256" key="1">
    <source>
        <dbReference type="ARBA" id="ARBA00004651"/>
    </source>
</evidence>
<dbReference type="PROSITE" id="PS00217">
    <property type="entry name" value="SUGAR_TRANSPORT_2"/>
    <property type="match status" value="1"/>
</dbReference>
<comment type="caution">
    <text evidence="10">The sequence shown here is derived from an EMBL/GenBank/DDBJ whole genome shotgun (WGS) entry which is preliminary data.</text>
</comment>
<evidence type="ECO:0000256" key="4">
    <source>
        <dbReference type="ARBA" id="ARBA00022692"/>
    </source>
</evidence>
<dbReference type="SUPFAM" id="SSF103473">
    <property type="entry name" value="MFS general substrate transporter"/>
    <property type="match status" value="1"/>
</dbReference>
<dbReference type="EMBL" id="JAXQPW010000002">
    <property type="protein sequence ID" value="MDZ5662162.1"/>
    <property type="molecule type" value="Genomic_DNA"/>
</dbReference>
<comment type="subcellular location">
    <subcellularLocation>
        <location evidence="1">Cell membrane</location>
        <topology evidence="1">Multi-pass membrane protein</topology>
    </subcellularLocation>
</comment>
<gene>
    <name evidence="10" type="ORF">SFC79_10340</name>
</gene>
<dbReference type="InterPro" id="IPR005828">
    <property type="entry name" value="MFS_sugar_transport-like"/>
</dbReference>
<keyword evidence="3" id="KW-1003">Cell membrane</keyword>
<feature type="transmembrane region" description="Helical" evidence="8">
    <location>
        <begin position="158"/>
        <end position="179"/>
    </location>
</feature>
<name>A0ABU5KB61_9ACTN</name>
<protein>
    <submittedName>
        <fullName evidence="10">MFS transporter</fullName>
    </submittedName>
</protein>
<evidence type="ECO:0000256" key="2">
    <source>
        <dbReference type="ARBA" id="ARBA00022448"/>
    </source>
</evidence>
<keyword evidence="2" id="KW-0813">Transport</keyword>
<proteinExistence type="predicted"/>
<feature type="transmembrane region" description="Helical" evidence="8">
    <location>
        <begin position="370"/>
        <end position="388"/>
    </location>
</feature>
<feature type="transmembrane region" description="Helical" evidence="8">
    <location>
        <begin position="31"/>
        <end position="51"/>
    </location>
</feature>
<feature type="transmembrane region" description="Helical" evidence="8">
    <location>
        <begin position="277"/>
        <end position="298"/>
    </location>
</feature>
<reference evidence="10 11" key="1">
    <citation type="submission" date="2023-11" db="EMBL/GenBank/DDBJ databases">
        <title>Novel species in genus Nocardioides.</title>
        <authorList>
            <person name="Zhou H."/>
        </authorList>
    </citation>
    <scope>NUCLEOTIDE SEQUENCE [LARGE SCALE GENOMIC DNA]</scope>
    <source>
        <strain evidence="10 11">S-58</strain>
    </source>
</reference>
<dbReference type="Pfam" id="PF00083">
    <property type="entry name" value="Sugar_tr"/>
    <property type="match status" value="2"/>
</dbReference>
<feature type="transmembrane region" description="Helical" evidence="8">
    <location>
        <begin position="244"/>
        <end position="265"/>
    </location>
</feature>
<feature type="transmembrane region" description="Helical" evidence="8">
    <location>
        <begin position="90"/>
        <end position="109"/>
    </location>
</feature>
<feature type="transmembrane region" description="Helical" evidence="8">
    <location>
        <begin position="57"/>
        <end position="78"/>
    </location>
</feature>
<feature type="transmembrane region" description="Helical" evidence="8">
    <location>
        <begin position="115"/>
        <end position="146"/>
    </location>
</feature>
<dbReference type="RefSeq" id="WP_172272128.1">
    <property type="nucleotide sequence ID" value="NZ_JAXQPW010000002.1"/>
</dbReference>
<dbReference type="PANTHER" id="PTHR43528">
    <property type="entry name" value="ALPHA-KETOGLUTARATE PERMEASE"/>
    <property type="match status" value="1"/>
</dbReference>
<dbReference type="InterPro" id="IPR020846">
    <property type="entry name" value="MFS_dom"/>
</dbReference>
<feature type="transmembrane region" description="Helical" evidence="8">
    <location>
        <begin position="400"/>
        <end position="420"/>
    </location>
</feature>
<dbReference type="InterPro" id="IPR005829">
    <property type="entry name" value="Sugar_transporter_CS"/>
</dbReference>
<evidence type="ECO:0000256" key="5">
    <source>
        <dbReference type="ARBA" id="ARBA00022847"/>
    </source>
</evidence>
<organism evidence="10 11">
    <name type="scientific">Nocardioides renjunii</name>
    <dbReference type="NCBI Taxonomy" id="3095075"/>
    <lineage>
        <taxon>Bacteria</taxon>
        <taxon>Bacillati</taxon>
        <taxon>Actinomycetota</taxon>
        <taxon>Actinomycetes</taxon>
        <taxon>Propionibacteriales</taxon>
        <taxon>Nocardioidaceae</taxon>
        <taxon>Nocardioides</taxon>
    </lineage>
</organism>
<evidence type="ECO:0000256" key="7">
    <source>
        <dbReference type="ARBA" id="ARBA00023136"/>
    </source>
</evidence>
<accession>A0ABU5KB61</accession>
<evidence type="ECO:0000259" key="9">
    <source>
        <dbReference type="PROSITE" id="PS50850"/>
    </source>
</evidence>
<keyword evidence="7 8" id="KW-0472">Membrane</keyword>
<keyword evidence="5" id="KW-0769">Symport</keyword>
<feature type="transmembrane region" description="Helical" evidence="8">
    <location>
        <begin position="310"/>
        <end position="330"/>
    </location>
</feature>
<dbReference type="PROSITE" id="PS50850">
    <property type="entry name" value="MFS"/>
    <property type="match status" value="1"/>
</dbReference>
<evidence type="ECO:0000256" key="8">
    <source>
        <dbReference type="SAM" id="Phobius"/>
    </source>
</evidence>
<dbReference type="InterPro" id="IPR051084">
    <property type="entry name" value="H+-coupled_symporters"/>
</dbReference>
<evidence type="ECO:0000313" key="11">
    <source>
        <dbReference type="Proteomes" id="UP001291999"/>
    </source>
</evidence>
<feature type="domain" description="Major facilitator superfamily (MFS) profile" evidence="9">
    <location>
        <begin position="19"/>
        <end position="424"/>
    </location>
</feature>
<dbReference type="PANTHER" id="PTHR43528:SF1">
    <property type="entry name" value="ALPHA-KETOGLUTARATE PERMEASE"/>
    <property type="match status" value="1"/>
</dbReference>
<keyword evidence="6 8" id="KW-1133">Transmembrane helix</keyword>